<accession>A0A097R619</accession>
<dbReference type="Proteomes" id="UP000029986">
    <property type="component" value="Chromosome"/>
</dbReference>
<evidence type="ECO:0000313" key="15">
    <source>
        <dbReference type="EMBL" id="AIU74174.1"/>
    </source>
</evidence>
<keyword evidence="5 12" id="KW-0997">Cell inner membrane</keyword>
<reference evidence="15 16" key="1">
    <citation type="journal article" date="2014" name="Gut Pathog.">
        <title>Gene clusters of Hafnia alvei strain FB1 important in survival and pathogenesis: a draft genome perspective.</title>
        <authorList>
            <person name="Tan J.Y."/>
            <person name="Yin W.F."/>
            <person name="Chan K.G."/>
        </authorList>
    </citation>
    <scope>NUCLEOTIDE SEQUENCE [LARGE SCALE GENOMIC DNA]</scope>
    <source>
        <strain evidence="15 16">FB1</strain>
    </source>
</reference>
<dbReference type="PATRIC" id="fig|1453496.5.peg.3790"/>
<feature type="transmembrane region" description="Helical" evidence="12">
    <location>
        <begin position="328"/>
        <end position="349"/>
    </location>
</feature>
<sequence length="628" mass="68218">MDNHGMMIEGLIYLGSAALFVPIAVRLGLGSVLGYLIAGCIIGPWGLKLVSDAESILTFAEIGVVLMLFVIGLELDPKRLWTLRASVFGGGSIQMIGCGLVLSLFCYLLGLSWQVAILIGLTLALSSTAIAMQAMNERNLTPSPIGRSSFAVLLFQDIAAIPLVAMIPLLASSGATTTMGAFALSAAKVVGALAIVILLGRYVTRPLLHFVARSGMREVFSAVALFLVFGFGVLLEMAGMSMAMGAFLAGVLLASSEYRHALESDIQPFKGLLLGLFFIGVGMSIDFGTLFSHPLLIATLLFGFLILKAALLWLVAPILGVPRKQRTLFAVLLGQGSEFAFVVFGAAQMAGVLPGEWAKSLTLAVALSMAVTPILLVIYTRMEKNVKQDERPQDIIDDDNASVIIAGFGRFGQIAGRLLLANDVHTVVLDHDPDHVETLRKFGMKVFYGDATRVDLLESAGAAKAKVLINAIDDVDANLQLTELAQEHFPHLKIVARARDVDHYYQLRQRGVEFVERELFEGSLRVGRNVLEHLGCGAYEAREKADIFRRYNLRMLEETVPNYEDAEFRLASLQRAKEMLSQAIEQDKARLTIAQQSGWRGSIDGKSPDLDPMVTIHEEDVPELQKDA</sequence>
<comment type="similarity">
    <text evidence="12">Belongs to the monovalent cation:proton antiporter 2 (CPA2) transporter (TC 2.A.37) family. KefC subfamily.</text>
</comment>
<keyword evidence="10 12" id="KW-0406">Ion transport</keyword>
<evidence type="ECO:0000256" key="2">
    <source>
        <dbReference type="ARBA" id="ARBA00022448"/>
    </source>
</evidence>
<evidence type="ECO:0000313" key="16">
    <source>
        <dbReference type="Proteomes" id="UP000029986"/>
    </source>
</evidence>
<name>A0A097R619_HAFAL</name>
<dbReference type="eggNOG" id="COG0475">
    <property type="taxonomic scope" value="Bacteria"/>
</dbReference>
<dbReference type="Gene3D" id="1.20.1530.20">
    <property type="match status" value="1"/>
</dbReference>
<feature type="transmembrane region" description="Helical" evidence="12">
    <location>
        <begin position="148"/>
        <end position="170"/>
    </location>
</feature>
<dbReference type="InterPro" id="IPR023941">
    <property type="entry name" value="K_H_efflux_KefC"/>
</dbReference>
<keyword evidence="6 12" id="KW-0633">Potassium transport</keyword>
<feature type="transmembrane region" description="Helical" evidence="12">
    <location>
        <begin position="215"/>
        <end position="235"/>
    </location>
</feature>
<organism evidence="15 16">
    <name type="scientific">Hafnia alvei FB1</name>
    <dbReference type="NCBI Taxonomy" id="1453496"/>
    <lineage>
        <taxon>Bacteria</taxon>
        <taxon>Pseudomonadati</taxon>
        <taxon>Pseudomonadota</taxon>
        <taxon>Gammaproteobacteria</taxon>
        <taxon>Enterobacterales</taxon>
        <taxon>Hafniaceae</taxon>
        <taxon>Hafnia</taxon>
    </lineage>
</organism>
<dbReference type="HAMAP" id="MF_01413">
    <property type="entry name" value="K_H_efflux_KefC"/>
    <property type="match status" value="1"/>
</dbReference>
<dbReference type="NCBIfam" id="TIGR00932">
    <property type="entry name" value="2a37"/>
    <property type="match status" value="1"/>
</dbReference>
<dbReference type="OrthoDB" id="9781411at2"/>
<dbReference type="Pfam" id="PF00999">
    <property type="entry name" value="Na_H_Exchanger"/>
    <property type="match status" value="1"/>
</dbReference>
<dbReference type="GO" id="GO:0019899">
    <property type="term" value="F:enzyme binding"/>
    <property type="evidence" value="ECO:0007669"/>
    <property type="project" value="InterPro"/>
</dbReference>
<feature type="domain" description="RCK N-terminal" evidence="14">
    <location>
        <begin position="400"/>
        <end position="516"/>
    </location>
</feature>
<dbReference type="RefSeq" id="WP_025801429.1">
    <property type="nucleotide sequence ID" value="NZ_CP009706.1"/>
</dbReference>
<dbReference type="Pfam" id="PF02254">
    <property type="entry name" value="TrkA_N"/>
    <property type="match status" value="1"/>
</dbReference>
<dbReference type="AlphaFoldDB" id="A0A097R619"/>
<evidence type="ECO:0000256" key="10">
    <source>
        <dbReference type="ARBA" id="ARBA00023065"/>
    </source>
</evidence>
<evidence type="ECO:0000256" key="1">
    <source>
        <dbReference type="ARBA" id="ARBA00004429"/>
    </source>
</evidence>
<dbReference type="FunFam" id="1.20.1530.20:FF:000001">
    <property type="entry name" value="Glutathione-regulated potassium-efflux system protein KefB"/>
    <property type="match status" value="1"/>
</dbReference>
<dbReference type="SUPFAM" id="SSF51735">
    <property type="entry name" value="NAD(P)-binding Rossmann-fold domains"/>
    <property type="match status" value="1"/>
</dbReference>
<evidence type="ECO:0000256" key="4">
    <source>
        <dbReference type="ARBA" id="ARBA00022475"/>
    </source>
</evidence>
<keyword evidence="11 12" id="KW-0472">Membrane</keyword>
<comment type="function">
    <text evidence="12">Pore-forming subunit of a potassium efflux system that confers protection against electrophiles. Catalyzes K(+)/H(+) antiport.</text>
</comment>
<dbReference type="Gene3D" id="3.40.50.720">
    <property type="entry name" value="NAD(P)-binding Rossmann-like Domain"/>
    <property type="match status" value="1"/>
</dbReference>
<dbReference type="InterPro" id="IPR006153">
    <property type="entry name" value="Cation/H_exchanger_TM"/>
</dbReference>
<feature type="transmembrane region" description="Helical" evidence="12">
    <location>
        <begin position="361"/>
        <end position="379"/>
    </location>
</feature>
<evidence type="ECO:0000256" key="6">
    <source>
        <dbReference type="ARBA" id="ARBA00022538"/>
    </source>
</evidence>
<dbReference type="PROSITE" id="PS51201">
    <property type="entry name" value="RCK_N"/>
    <property type="match status" value="1"/>
</dbReference>
<dbReference type="GO" id="GO:0015643">
    <property type="term" value="F:toxic substance binding"/>
    <property type="evidence" value="ECO:0007669"/>
    <property type="project" value="InterPro"/>
</dbReference>
<evidence type="ECO:0000256" key="8">
    <source>
        <dbReference type="ARBA" id="ARBA00022958"/>
    </source>
</evidence>
<evidence type="ECO:0000256" key="9">
    <source>
        <dbReference type="ARBA" id="ARBA00022989"/>
    </source>
</evidence>
<dbReference type="EMBL" id="CP009706">
    <property type="protein sequence ID" value="AIU74174.1"/>
    <property type="molecule type" value="Genomic_DNA"/>
</dbReference>
<dbReference type="PANTHER" id="PTHR46157">
    <property type="entry name" value="K(+) EFFLUX ANTIPORTER 3, CHLOROPLASTIC"/>
    <property type="match status" value="1"/>
</dbReference>
<evidence type="ECO:0000256" key="7">
    <source>
        <dbReference type="ARBA" id="ARBA00022692"/>
    </source>
</evidence>
<feature type="transmembrane region" description="Helical" evidence="12">
    <location>
        <begin position="56"/>
        <end position="75"/>
    </location>
</feature>
<dbReference type="eggNOG" id="COG1226">
    <property type="taxonomic scope" value="Bacteria"/>
</dbReference>
<feature type="transmembrane region" description="Helical" evidence="12">
    <location>
        <begin position="271"/>
        <end position="291"/>
    </location>
</feature>
<evidence type="ECO:0000256" key="11">
    <source>
        <dbReference type="ARBA" id="ARBA00023136"/>
    </source>
</evidence>
<comment type="subunit">
    <text evidence="12">Homodimer. Interacts with the regulatory subunit KefF.</text>
</comment>
<keyword evidence="4 12" id="KW-1003">Cell membrane</keyword>
<evidence type="ECO:0000259" key="14">
    <source>
        <dbReference type="PROSITE" id="PS51201"/>
    </source>
</evidence>
<evidence type="ECO:0000256" key="12">
    <source>
        <dbReference type="HAMAP-Rule" id="MF_01413"/>
    </source>
</evidence>
<keyword evidence="13" id="KW-0175">Coiled coil</keyword>
<keyword evidence="3 12" id="KW-0050">Antiport</keyword>
<evidence type="ECO:0000256" key="3">
    <source>
        <dbReference type="ARBA" id="ARBA00022449"/>
    </source>
</evidence>
<dbReference type="GO" id="GO:0015503">
    <property type="term" value="F:glutathione-regulated potassium exporter activity"/>
    <property type="evidence" value="ECO:0007669"/>
    <property type="project" value="UniProtKB-UniRule"/>
</dbReference>
<dbReference type="InterPro" id="IPR004771">
    <property type="entry name" value="K/H_exchanger"/>
</dbReference>
<keyword evidence="9 12" id="KW-1133">Transmembrane helix</keyword>
<evidence type="ECO:0000256" key="5">
    <source>
        <dbReference type="ARBA" id="ARBA00022519"/>
    </source>
</evidence>
<proteinExistence type="inferred from homology"/>
<dbReference type="FunFam" id="3.40.50.720:FF:000036">
    <property type="entry name" value="Glutathione-regulated potassium-efflux system protein KefB"/>
    <property type="match status" value="1"/>
</dbReference>
<dbReference type="InterPro" id="IPR038770">
    <property type="entry name" value="Na+/solute_symporter_sf"/>
</dbReference>
<gene>
    <name evidence="12" type="primary">kefC</name>
    <name evidence="15" type="ORF">AT03_18410</name>
</gene>
<keyword evidence="16" id="KW-1185">Reference proteome</keyword>
<keyword evidence="8 12" id="KW-0630">Potassium</keyword>
<dbReference type="NCBIfam" id="NF002924">
    <property type="entry name" value="PRK03562.1"/>
    <property type="match status" value="1"/>
</dbReference>
<keyword evidence="7 12" id="KW-0812">Transmembrane</keyword>
<protein>
    <recommendedName>
        <fullName evidence="12">Glutathione-regulated potassium-efflux system protein KefC</fullName>
    </recommendedName>
    <alternativeName>
        <fullName evidence="12">K(+)/H(+) antiporter</fullName>
    </alternativeName>
</protein>
<evidence type="ECO:0000256" key="13">
    <source>
        <dbReference type="SAM" id="Coils"/>
    </source>
</evidence>
<dbReference type="GO" id="GO:0051595">
    <property type="term" value="P:response to methylglyoxal"/>
    <property type="evidence" value="ECO:0007669"/>
    <property type="project" value="InterPro"/>
</dbReference>
<dbReference type="KEGG" id="hav:AT03_18410"/>
<dbReference type="HOGENOM" id="CLU_005126_9_3_6"/>
<feature type="transmembrane region" description="Helical" evidence="12">
    <location>
        <begin position="297"/>
        <end position="316"/>
    </location>
</feature>
<dbReference type="InterPro" id="IPR003148">
    <property type="entry name" value="RCK_N"/>
</dbReference>
<feature type="transmembrane region" description="Helical" evidence="12">
    <location>
        <begin position="87"/>
        <end position="110"/>
    </location>
</feature>
<feature type="transmembrane region" description="Helical" evidence="12">
    <location>
        <begin position="182"/>
        <end position="203"/>
    </location>
</feature>
<dbReference type="GO" id="GO:1902600">
    <property type="term" value="P:proton transmembrane transport"/>
    <property type="evidence" value="ECO:0007669"/>
    <property type="project" value="InterPro"/>
</dbReference>
<dbReference type="PANTHER" id="PTHR46157:SF3">
    <property type="entry name" value="GLUTATHIONE-REGULATED POTASSIUM-EFFLUX SYSTEM PROTEIN KEFC"/>
    <property type="match status" value="1"/>
</dbReference>
<dbReference type="GeneID" id="78449420"/>
<feature type="transmembrane region" description="Helical" evidence="12">
    <location>
        <begin position="116"/>
        <end position="136"/>
    </location>
</feature>
<comment type="subcellular location">
    <subcellularLocation>
        <location evidence="1 12">Cell inner membrane</location>
        <topology evidence="1 12">Multi-pass membrane protein</topology>
    </subcellularLocation>
</comment>
<dbReference type="GO" id="GO:0005886">
    <property type="term" value="C:plasma membrane"/>
    <property type="evidence" value="ECO:0007669"/>
    <property type="project" value="UniProtKB-SubCell"/>
</dbReference>
<keyword evidence="2 12" id="KW-0813">Transport</keyword>
<dbReference type="InterPro" id="IPR036291">
    <property type="entry name" value="NAD(P)-bd_dom_sf"/>
</dbReference>
<feature type="coiled-coil region" evidence="13">
    <location>
        <begin position="563"/>
        <end position="590"/>
    </location>
</feature>